<feature type="non-terminal residue" evidence="2">
    <location>
        <position position="94"/>
    </location>
</feature>
<dbReference type="Proteomes" id="UP001195769">
    <property type="component" value="Unassembled WGS sequence"/>
</dbReference>
<keyword evidence="1" id="KW-0472">Membrane</keyword>
<keyword evidence="1" id="KW-1133">Transmembrane helix</keyword>
<evidence type="ECO:0000313" key="2">
    <source>
        <dbReference type="EMBL" id="KAG1898700.1"/>
    </source>
</evidence>
<keyword evidence="1" id="KW-0812">Transmembrane</keyword>
<comment type="caution">
    <text evidence="2">The sequence shown here is derived from an EMBL/GenBank/DDBJ whole genome shotgun (WGS) entry which is preliminary data.</text>
</comment>
<evidence type="ECO:0000313" key="3">
    <source>
        <dbReference type="Proteomes" id="UP001195769"/>
    </source>
</evidence>
<protein>
    <submittedName>
        <fullName evidence="2">Uncharacterized protein</fullName>
    </submittedName>
</protein>
<accession>A0AAD4E369</accession>
<dbReference type="RefSeq" id="XP_041224276.1">
    <property type="nucleotide sequence ID" value="XM_041362086.1"/>
</dbReference>
<sequence length="94" mass="10417">MCATLSHPTVRIIPFGMLYFGHLSRIKWMARCLMLQVTVSVTILWAPSSSGQQCGHFIVLYGISFILVVLLHRIRREHGAVSTCRQATAGNACS</sequence>
<dbReference type="GeneID" id="64656384"/>
<organism evidence="2 3">
    <name type="scientific">Suillus fuscotomentosus</name>
    <dbReference type="NCBI Taxonomy" id="1912939"/>
    <lineage>
        <taxon>Eukaryota</taxon>
        <taxon>Fungi</taxon>
        <taxon>Dikarya</taxon>
        <taxon>Basidiomycota</taxon>
        <taxon>Agaricomycotina</taxon>
        <taxon>Agaricomycetes</taxon>
        <taxon>Agaricomycetidae</taxon>
        <taxon>Boletales</taxon>
        <taxon>Suillineae</taxon>
        <taxon>Suillaceae</taxon>
        <taxon>Suillus</taxon>
    </lineage>
</organism>
<proteinExistence type="predicted"/>
<feature type="transmembrane region" description="Helical" evidence="1">
    <location>
        <begin position="28"/>
        <end position="48"/>
    </location>
</feature>
<name>A0AAD4E369_9AGAM</name>
<evidence type="ECO:0000256" key="1">
    <source>
        <dbReference type="SAM" id="Phobius"/>
    </source>
</evidence>
<dbReference type="EMBL" id="JABBWK010000037">
    <property type="protein sequence ID" value="KAG1898700.1"/>
    <property type="molecule type" value="Genomic_DNA"/>
</dbReference>
<reference evidence="2" key="1">
    <citation type="journal article" date="2020" name="New Phytol.">
        <title>Comparative genomics reveals dynamic genome evolution in host specialist ectomycorrhizal fungi.</title>
        <authorList>
            <person name="Lofgren L.A."/>
            <person name="Nguyen N.H."/>
            <person name="Vilgalys R."/>
            <person name="Ruytinx J."/>
            <person name="Liao H.L."/>
            <person name="Branco S."/>
            <person name="Kuo A."/>
            <person name="LaButti K."/>
            <person name="Lipzen A."/>
            <person name="Andreopoulos W."/>
            <person name="Pangilinan J."/>
            <person name="Riley R."/>
            <person name="Hundley H."/>
            <person name="Na H."/>
            <person name="Barry K."/>
            <person name="Grigoriev I.V."/>
            <person name="Stajich J.E."/>
            <person name="Kennedy P.G."/>
        </authorList>
    </citation>
    <scope>NUCLEOTIDE SEQUENCE</scope>
    <source>
        <strain evidence="2">FC203</strain>
    </source>
</reference>
<dbReference type="AlphaFoldDB" id="A0AAD4E369"/>
<gene>
    <name evidence="2" type="ORF">F5891DRAFT_1042022</name>
</gene>
<keyword evidence="3" id="KW-1185">Reference proteome</keyword>
<feature type="transmembrane region" description="Helical" evidence="1">
    <location>
        <begin position="54"/>
        <end position="71"/>
    </location>
</feature>